<dbReference type="EMBL" id="CP008887">
    <property type="protein sequence ID" value="AIU70131.1"/>
    <property type="molecule type" value="Genomic_DNA"/>
</dbReference>
<dbReference type="STRING" id="1505907.TEU_07190"/>
<accession>A0A097QUH3</accession>
<dbReference type="InterPro" id="IPR022651">
    <property type="entry name" value="S_layer_C"/>
</dbReference>
<dbReference type="GeneID" id="25153222"/>
<gene>
    <name evidence="3" type="ORF">TEU_07190</name>
</gene>
<organism evidence="3 4">
    <name type="scientific">Thermococcus eurythermalis</name>
    <dbReference type="NCBI Taxonomy" id="1505907"/>
    <lineage>
        <taxon>Archaea</taxon>
        <taxon>Methanobacteriati</taxon>
        <taxon>Methanobacteriota</taxon>
        <taxon>Thermococci</taxon>
        <taxon>Thermococcales</taxon>
        <taxon>Thermococcaceae</taxon>
        <taxon>Thermococcus</taxon>
    </lineage>
</organism>
<dbReference type="InterPro" id="IPR006454">
    <property type="entry name" value="S_layer_MJ"/>
</dbReference>
<dbReference type="OrthoDB" id="92388at2157"/>
<dbReference type="InterPro" id="IPR022650">
    <property type="entry name" value="S_layer_central"/>
</dbReference>
<dbReference type="Pfam" id="PF05123">
    <property type="entry name" value="S_layer_N"/>
    <property type="match status" value="1"/>
</dbReference>
<dbReference type="HOGENOM" id="CLU_016296_0_0_2"/>
<dbReference type="NCBIfam" id="TIGR01564">
    <property type="entry name" value="S_layer_MJ"/>
    <property type="match status" value="1"/>
</dbReference>
<evidence type="ECO:0008006" key="5">
    <source>
        <dbReference type="Google" id="ProtNLM"/>
    </source>
</evidence>
<dbReference type="AlphaFoldDB" id="A0A097QUH3"/>
<reference evidence="3 4" key="1">
    <citation type="journal article" date="2015" name="Int. J. Syst. Evol. Microbiol.">
        <title>Thermococcus eurythermalis sp. nov., a conditional piezophilic hyperthermophilic archaeon with a wide temperature range isolated from an oil-immersed chimney in the Guaymas Basin.</title>
        <authorList>
            <person name="Zhao W."/>
            <person name="Zeng X."/>
            <person name="Xiao X."/>
        </authorList>
    </citation>
    <scope>NUCLEOTIDE SEQUENCE [LARGE SCALE GENOMIC DNA]</scope>
    <source>
        <strain evidence="3 4">A501</strain>
    </source>
</reference>
<evidence type="ECO:0000313" key="3">
    <source>
        <dbReference type="EMBL" id="AIU70131.1"/>
    </source>
</evidence>
<feature type="domain" description="S-layer protein outer" evidence="2">
    <location>
        <begin position="29"/>
        <end position="607"/>
    </location>
</feature>
<dbReference type="Proteomes" id="UP000029980">
    <property type="component" value="Chromosome"/>
</dbReference>
<dbReference type="Pfam" id="PF05124">
    <property type="entry name" value="S_layer_C"/>
    <property type="match status" value="1"/>
</dbReference>
<evidence type="ECO:0000313" key="4">
    <source>
        <dbReference type="Proteomes" id="UP000029980"/>
    </source>
</evidence>
<proteinExistence type="predicted"/>
<protein>
    <recommendedName>
        <fullName evidence="5">S-layer protein</fullName>
    </recommendedName>
</protein>
<name>A0A097QUH3_9EURY</name>
<evidence type="ECO:0000259" key="2">
    <source>
        <dbReference type="Pfam" id="PF05124"/>
    </source>
</evidence>
<dbReference type="RefSeq" id="WP_050003105.1">
    <property type="nucleotide sequence ID" value="NZ_CP008887.1"/>
</dbReference>
<dbReference type="KEGG" id="teu:TEU_07190"/>
<feature type="domain" description="S-layer protein central" evidence="1">
    <location>
        <begin position="121"/>
        <end position="496"/>
    </location>
</feature>
<sequence>MKVKKIAALAVGAAMVGATVGFASAQPTVPEIPKDFFVKNGEPNVKIVVGSQGAALDVASAADIAVAIGSMLYTEKDVKVTDTSVVVKKDTAYDPDDIPVFDNTYTGEYKVGDDITTEPYWWNGSFDEDGDPYFNTDLDHSAWADGVFDDGWKVTIYDAIIWKDGKNNNDWQDPNKTWHDLSEVKIHYNVTIGSVTLKQLNEGEVDAEDIDDFSDFTLVVDNVVANVTFKLNAYRKELKDPVLGTLSEYKYTVSDTQPSGYEFYKTVVEGVEKGDTVELFGKTIKVLDIGVDDGTPYIEYGNDWGDTYIDSGKSKTFGDYTIKVLDIDVNQEKALLEVSGPTGTETVTLNTEKSPTKTLFNGGIRVTLLDTFIGIGGTTSVKVEVQTDIDRIYDEDEFMPGWIAHLGVDNGKLLWFALTNEEELEGKEIKLFDTYVMDYTADIMKKKNPDNDKTYAAMEAWVKIDPIAPKWEYTTYKEGDEIDDTDYIVDNIKASASPAKAAVVSKITTPITVLDTELMEQGLDKVDSNLILVGGPVVNTVTAALAEKLGVPTDYDGWKEQFGTGKESGVVKYVAECETINGHGVVLVAGTDREGTKAAAEALMEYLAGLH</sequence>
<keyword evidence="4" id="KW-1185">Reference proteome</keyword>
<evidence type="ECO:0000259" key="1">
    <source>
        <dbReference type="Pfam" id="PF05123"/>
    </source>
</evidence>